<sequence length="143" mass="15220">MEALFSQLAFLTDQALDDKNFDPSKIEQLLCLFEQETYASWAAAEAKHLKAADDAEEAMKDAENQLESLMEAAMADFSRFHDAADVSAAEELASLERAADATRKVGKSLGAAAAGASKRYVDAAMASAVAAMRAAFASSKVHP</sequence>
<evidence type="ECO:0000313" key="2">
    <source>
        <dbReference type="EMBL" id="RRT81189.1"/>
    </source>
</evidence>
<evidence type="ECO:0000313" key="3">
    <source>
        <dbReference type="Proteomes" id="UP000287651"/>
    </source>
</evidence>
<accession>A0A427AY50</accession>
<evidence type="ECO:0000256" key="1">
    <source>
        <dbReference type="SAM" id="Coils"/>
    </source>
</evidence>
<dbReference type="EMBL" id="AMZH03000972">
    <property type="protein sequence ID" value="RRT81189.1"/>
    <property type="molecule type" value="Genomic_DNA"/>
</dbReference>
<reference evidence="2 3" key="1">
    <citation type="journal article" date="2014" name="Agronomy (Basel)">
        <title>A Draft Genome Sequence for Ensete ventricosum, the Drought-Tolerant Tree Against Hunger.</title>
        <authorList>
            <person name="Harrison J."/>
            <person name="Moore K.A."/>
            <person name="Paszkiewicz K."/>
            <person name="Jones T."/>
            <person name="Grant M."/>
            <person name="Ambacheew D."/>
            <person name="Muzemil S."/>
            <person name="Studholme D.J."/>
        </authorList>
    </citation>
    <scope>NUCLEOTIDE SEQUENCE [LARGE SCALE GENOMIC DNA]</scope>
</reference>
<dbReference type="PANTHER" id="PTHR37707:SF1">
    <property type="entry name" value="MATERNAL EFFECT EMBRYO ARREST 9"/>
    <property type="match status" value="1"/>
</dbReference>
<feature type="coiled-coil region" evidence="1">
    <location>
        <begin position="45"/>
        <end position="72"/>
    </location>
</feature>
<protein>
    <submittedName>
        <fullName evidence="2">Uncharacterized protein</fullName>
    </submittedName>
</protein>
<proteinExistence type="predicted"/>
<dbReference type="Proteomes" id="UP000287651">
    <property type="component" value="Unassembled WGS sequence"/>
</dbReference>
<keyword evidence="1" id="KW-0175">Coiled coil</keyword>
<name>A0A427AY50_ENSVE</name>
<organism evidence="2 3">
    <name type="scientific">Ensete ventricosum</name>
    <name type="common">Abyssinian banana</name>
    <name type="synonym">Musa ensete</name>
    <dbReference type="NCBI Taxonomy" id="4639"/>
    <lineage>
        <taxon>Eukaryota</taxon>
        <taxon>Viridiplantae</taxon>
        <taxon>Streptophyta</taxon>
        <taxon>Embryophyta</taxon>
        <taxon>Tracheophyta</taxon>
        <taxon>Spermatophyta</taxon>
        <taxon>Magnoliopsida</taxon>
        <taxon>Liliopsida</taxon>
        <taxon>Zingiberales</taxon>
        <taxon>Musaceae</taxon>
        <taxon>Ensete</taxon>
    </lineage>
</organism>
<dbReference type="PANTHER" id="PTHR37707">
    <property type="entry name" value="MATERNAL EFFECT EMBRYO ARREST 9"/>
    <property type="match status" value="1"/>
</dbReference>
<dbReference type="AlphaFoldDB" id="A0A427AY50"/>
<gene>
    <name evidence="2" type="ORF">B296_00005023</name>
</gene>
<comment type="caution">
    <text evidence="2">The sequence shown here is derived from an EMBL/GenBank/DDBJ whole genome shotgun (WGS) entry which is preliminary data.</text>
</comment>